<protein>
    <submittedName>
        <fullName evidence="1">Uncharacterized protein</fullName>
    </submittedName>
</protein>
<reference evidence="1" key="1">
    <citation type="submission" date="2023-04" db="EMBL/GenBank/DDBJ databases">
        <title>Draft Genome sequencing of Naganishia species isolated from polar environments using Oxford Nanopore Technology.</title>
        <authorList>
            <person name="Leo P."/>
            <person name="Venkateswaran K."/>
        </authorList>
    </citation>
    <scope>NUCLEOTIDE SEQUENCE</scope>
    <source>
        <strain evidence="1">DBVPG 5303</strain>
    </source>
</reference>
<evidence type="ECO:0000313" key="2">
    <source>
        <dbReference type="Proteomes" id="UP001234202"/>
    </source>
</evidence>
<organism evidence="1 2">
    <name type="scientific">Naganishia onofrii</name>
    <dbReference type="NCBI Taxonomy" id="1851511"/>
    <lineage>
        <taxon>Eukaryota</taxon>
        <taxon>Fungi</taxon>
        <taxon>Dikarya</taxon>
        <taxon>Basidiomycota</taxon>
        <taxon>Agaricomycotina</taxon>
        <taxon>Tremellomycetes</taxon>
        <taxon>Filobasidiales</taxon>
        <taxon>Filobasidiaceae</taxon>
        <taxon>Naganishia</taxon>
    </lineage>
</organism>
<comment type="caution">
    <text evidence="1">The sequence shown here is derived from an EMBL/GenBank/DDBJ whole genome shotgun (WGS) entry which is preliminary data.</text>
</comment>
<name>A0ACC2X782_9TREE</name>
<evidence type="ECO:0000313" key="1">
    <source>
        <dbReference type="EMBL" id="KAJ9119269.1"/>
    </source>
</evidence>
<keyword evidence="2" id="KW-1185">Reference proteome</keyword>
<gene>
    <name evidence="1" type="ORF">QFC24_005740</name>
</gene>
<dbReference type="EMBL" id="JASBWV010000025">
    <property type="protein sequence ID" value="KAJ9119269.1"/>
    <property type="molecule type" value="Genomic_DNA"/>
</dbReference>
<dbReference type="Proteomes" id="UP001234202">
    <property type="component" value="Unassembled WGS sequence"/>
</dbReference>
<accession>A0ACC2X782</accession>
<proteinExistence type="predicted"/>
<sequence>MASVVTLPFQLTAPPAEWSKPSTTGKISGKCSSVSPVKRTLYAAGPSYISAARRQLLNRTFEQDDEATHEHRETQAAKAQAEKGEELYPGLGEEVEDPALLRMDAKEWKKQDHYAVLGLGDYRYTATEDQIRVAHRRKVLRHHPDKKASGSTGTNDDSFFKCIQKAFETLLNPETRRQFDSVDRAIEDFVPNAKTVKPEEYCDVYGPIFAREARFSKKQPVPSFGAMDATKQEVEAFYDFWYNFDSWRSFEALDKEVNEGSDSRDEKRYMEKKNKAERARLKKEDNTRLREMVDMVLASDPRIKRFRAEEKAARDAKKGAAAGGKGKPLTLAQKKAEAAKKAEEEKKAAEEAKAKEADEKAVTNVVSESNYFQPQGTTPSASTVEKQLTELDTLFELLEVEESRELKDVVEKAGKGDVARDAIKAKASVAAGRGGQFEEFA</sequence>